<dbReference type="CDD" id="cd01189">
    <property type="entry name" value="INT_ICEBs1_C_like"/>
    <property type="match status" value="1"/>
</dbReference>
<feature type="domain" description="Tyr recombinase" evidence="4">
    <location>
        <begin position="252"/>
        <end position="447"/>
    </location>
</feature>
<protein>
    <submittedName>
        <fullName evidence="5">Site-specific integrase</fullName>
    </submittedName>
</protein>
<evidence type="ECO:0000256" key="3">
    <source>
        <dbReference type="ARBA" id="ARBA00023172"/>
    </source>
</evidence>
<comment type="caution">
    <text evidence="5">The sequence shown here is derived from an EMBL/GenBank/DDBJ whole genome shotgun (WGS) entry which is preliminary data.</text>
</comment>
<dbReference type="EMBL" id="JAQFWP010000024">
    <property type="protein sequence ID" value="MDA2805735.1"/>
    <property type="molecule type" value="Genomic_DNA"/>
</dbReference>
<dbReference type="Pfam" id="PF00589">
    <property type="entry name" value="Phage_integrase"/>
    <property type="match status" value="1"/>
</dbReference>
<evidence type="ECO:0000313" key="6">
    <source>
        <dbReference type="Proteomes" id="UP001165685"/>
    </source>
</evidence>
<dbReference type="InterPro" id="IPR002104">
    <property type="entry name" value="Integrase_catalytic"/>
</dbReference>
<keyword evidence="6" id="KW-1185">Reference proteome</keyword>
<evidence type="ECO:0000256" key="1">
    <source>
        <dbReference type="ARBA" id="ARBA00008857"/>
    </source>
</evidence>
<dbReference type="InterPro" id="IPR013762">
    <property type="entry name" value="Integrase-like_cat_sf"/>
</dbReference>
<dbReference type="InterPro" id="IPR011010">
    <property type="entry name" value="DNA_brk_join_enz"/>
</dbReference>
<dbReference type="InterPro" id="IPR010998">
    <property type="entry name" value="Integrase_recombinase_N"/>
</dbReference>
<proteinExistence type="inferred from homology"/>
<gene>
    <name evidence="5" type="ORF">O4U47_14545</name>
</gene>
<reference evidence="5" key="1">
    <citation type="submission" date="2023-01" db="EMBL/GenBank/DDBJ databases">
        <title>Draft genome sequence of Nocardiopsis sp. LSu2-4 isolated from halophytes.</title>
        <authorList>
            <person name="Duangmal K."/>
            <person name="Chantavorakit T."/>
        </authorList>
    </citation>
    <scope>NUCLEOTIDE SEQUENCE</scope>
    <source>
        <strain evidence="5">LSu2-4</strain>
    </source>
</reference>
<evidence type="ECO:0000256" key="2">
    <source>
        <dbReference type="ARBA" id="ARBA00023125"/>
    </source>
</evidence>
<dbReference type="Gene3D" id="1.10.150.130">
    <property type="match status" value="1"/>
</dbReference>
<keyword evidence="2" id="KW-0238">DNA-binding</keyword>
<evidence type="ECO:0000259" key="4">
    <source>
        <dbReference type="PROSITE" id="PS51898"/>
    </source>
</evidence>
<dbReference type="PANTHER" id="PTHR30349:SF64">
    <property type="entry name" value="PROPHAGE INTEGRASE INTD-RELATED"/>
    <property type="match status" value="1"/>
</dbReference>
<name>A0ABT4TM08_9ACTN</name>
<dbReference type="PANTHER" id="PTHR30349">
    <property type="entry name" value="PHAGE INTEGRASE-RELATED"/>
    <property type="match status" value="1"/>
</dbReference>
<accession>A0ABT4TM08</accession>
<keyword evidence="3" id="KW-0233">DNA recombination</keyword>
<organism evidence="5 6">
    <name type="scientific">Nocardiopsis suaedae</name>
    <dbReference type="NCBI Taxonomy" id="3018444"/>
    <lineage>
        <taxon>Bacteria</taxon>
        <taxon>Bacillati</taxon>
        <taxon>Actinomycetota</taxon>
        <taxon>Actinomycetes</taxon>
        <taxon>Streptosporangiales</taxon>
        <taxon>Nocardiopsidaceae</taxon>
        <taxon>Nocardiopsis</taxon>
    </lineage>
</organism>
<dbReference type="InterPro" id="IPR050090">
    <property type="entry name" value="Tyrosine_recombinase_XerCD"/>
</dbReference>
<dbReference type="RefSeq" id="WP_270678388.1">
    <property type="nucleotide sequence ID" value="NZ_JAQFWP010000024.1"/>
</dbReference>
<comment type="similarity">
    <text evidence="1">Belongs to the 'phage' integrase family.</text>
</comment>
<sequence>MARPSSGQAVKRCACRDPETGKQLGTRCPELSKRGHGKWWGRYTAPAGPNGKRRRPWVGPFDTKTQALEKVRDALTDADAIGFVPDRNVTVTAYLRGWLDSKKKLKASTLDSYREAVELYYIPALGHLKLIDLRDHHLAELYRAIGQINRPMEDGEQPSEVLRRLVAARALSKRKLAEGEKPSLKRQRPLSAARIRRIHAVISSALGTAKKRKLISVNPADFVELPRVAKTKPQVWTNERVTRWQQTGKRPARVMVWTPQLAGAFLDFCEQREDRLYPLLHLVATRGLRRGEVASALWVDTDLDGAKTMSVLAGPEDDDEGPKTEKSVRTFSLDEANIALLRRWRKQQEAERSAAGEDWIDSGRIFTRPDGSPLREDYLSRHFLHLVEAAGLPPIRFHDLRHCSASFALAAGVDMKVVSATLGHARYSFTADTYTSVVPEVAAAAAEATTAIIPRGPR</sequence>
<evidence type="ECO:0000313" key="5">
    <source>
        <dbReference type="EMBL" id="MDA2805735.1"/>
    </source>
</evidence>
<dbReference type="PROSITE" id="PS51898">
    <property type="entry name" value="TYR_RECOMBINASE"/>
    <property type="match status" value="1"/>
</dbReference>
<dbReference type="Gene3D" id="1.10.443.10">
    <property type="entry name" value="Intergrase catalytic core"/>
    <property type="match status" value="1"/>
</dbReference>
<dbReference type="SUPFAM" id="SSF56349">
    <property type="entry name" value="DNA breaking-rejoining enzymes"/>
    <property type="match status" value="1"/>
</dbReference>
<dbReference type="Proteomes" id="UP001165685">
    <property type="component" value="Unassembled WGS sequence"/>
</dbReference>